<organism evidence="2">
    <name type="scientific">marine sediment metagenome</name>
    <dbReference type="NCBI Taxonomy" id="412755"/>
    <lineage>
        <taxon>unclassified sequences</taxon>
        <taxon>metagenomes</taxon>
        <taxon>ecological metagenomes</taxon>
    </lineage>
</organism>
<accession>A0A0F9LF13</accession>
<reference evidence="2" key="1">
    <citation type="journal article" date="2015" name="Nature">
        <title>Complex archaea that bridge the gap between prokaryotes and eukaryotes.</title>
        <authorList>
            <person name="Spang A."/>
            <person name="Saw J.H."/>
            <person name="Jorgensen S.L."/>
            <person name="Zaremba-Niedzwiedzka K."/>
            <person name="Martijn J."/>
            <person name="Lind A.E."/>
            <person name="van Eijk R."/>
            <person name="Schleper C."/>
            <person name="Guy L."/>
            <person name="Ettema T.J."/>
        </authorList>
    </citation>
    <scope>NUCLEOTIDE SEQUENCE</scope>
</reference>
<evidence type="ECO:0000313" key="2">
    <source>
        <dbReference type="EMBL" id="KKM93544.1"/>
    </source>
</evidence>
<dbReference type="AlphaFoldDB" id="A0A0F9LF13"/>
<dbReference type="InterPro" id="IPR006528">
    <property type="entry name" value="Phage_head_morphogenesis_dom"/>
</dbReference>
<feature type="domain" description="Phage head morphogenesis" evidence="1">
    <location>
        <begin position="107"/>
        <end position="202"/>
    </location>
</feature>
<sequence length="234" mass="26120">MVVLERRLERLKALDDILNDEEFWREQRAAVMGQMVPLFIRMFQAGAAMGARRKPRTKDELDDIIAETGLPELVFDADRINSVATEFITQYTNTWWEALERGTRTRLRSAIATAQANGLGVQDVMRQIADLFTPARAMRIATSELTNLLGAGSQATFSQAGFGQWEWRTVMDARVDPICDDLEGKRFSMSILFERAHVSCRCWPVPVGDVSDVEITPIGQPSPLGTFSAIPVAA</sequence>
<gene>
    <name evidence="2" type="ORF">LCGC14_1207350</name>
</gene>
<proteinExistence type="predicted"/>
<comment type="caution">
    <text evidence="2">The sequence shown here is derived from an EMBL/GenBank/DDBJ whole genome shotgun (WGS) entry which is preliminary data.</text>
</comment>
<protein>
    <recommendedName>
        <fullName evidence="1">Phage head morphogenesis domain-containing protein</fullName>
    </recommendedName>
</protein>
<name>A0A0F9LF13_9ZZZZ</name>
<dbReference type="EMBL" id="LAZR01006252">
    <property type="protein sequence ID" value="KKM93544.1"/>
    <property type="molecule type" value="Genomic_DNA"/>
</dbReference>
<evidence type="ECO:0000259" key="1">
    <source>
        <dbReference type="Pfam" id="PF04233"/>
    </source>
</evidence>
<dbReference type="Pfam" id="PF04233">
    <property type="entry name" value="Phage_Mu_F"/>
    <property type="match status" value="1"/>
</dbReference>